<accession>A0A135LK16</accession>
<dbReference type="Proteomes" id="UP000070168">
    <property type="component" value="Unassembled WGS sequence"/>
</dbReference>
<reference evidence="1 2" key="1">
    <citation type="journal article" date="2016" name="BMC Genomics">
        <title>Genome sequencing and secondary metabolism of the postharvest pathogen Penicillium griseofulvum.</title>
        <authorList>
            <person name="Banani H."/>
            <person name="Marcet-Houben M."/>
            <person name="Ballester A.R."/>
            <person name="Abbruscato P."/>
            <person name="Gonzalez-Candelas L."/>
            <person name="Gabaldon T."/>
            <person name="Spadaro D."/>
        </authorList>
    </citation>
    <scope>NUCLEOTIDE SEQUENCE [LARGE SCALE GENOMIC DNA]</scope>
    <source>
        <strain evidence="1 2">PG3</strain>
    </source>
</reference>
<name>A0A135LK16_PENPA</name>
<keyword evidence="2" id="KW-1185">Reference proteome</keyword>
<dbReference type="EMBL" id="LHQR01000065">
    <property type="protein sequence ID" value="KXG49250.1"/>
    <property type="molecule type" value="Genomic_DNA"/>
</dbReference>
<sequence length="449" mass="52667">MLTSSKAKPTLEALPTELLILILLEIPDLASLKSIVLSSPTFHQAYLVVRHEALCRIVKNQWGVLLGDAIAATRSRGLIFTQYKHESIALLDTWRRREEINSLALSSSNRIDEPGNLEEISHLFYLYKVFHFFLEDYAKNIPQPPWMEDDQWKTQVLPIKLSPSESHRLLRGLCRLQIYQNIFGTPEHLDVPYHQVGEKPDRNQWDMNKGPSGHCDPRREVFRLFFGTIPPWEYQEMACVWAYFKTMFDPIYKEMTAGLHELVDKHMSKDIQEWKREYFEFLPEDVMPYWVNIGSLSALEHLSDMSDSLASMGPEFVYRLMHETAPLIRRDMVMCNANDYSNSYFTDYWLNEDDLLPLLHPADRHAVQDFEYLWSTLPSVERPNILWKTMFLMPDPPEHTLERAMTLQGGREPVWRLGLAIFDDERLTAWETPFSKYTWGDIPDFEPDF</sequence>
<gene>
    <name evidence="1" type="ORF">PGRI_031200</name>
</gene>
<comment type="caution">
    <text evidence="1">The sequence shown here is derived from an EMBL/GenBank/DDBJ whole genome shotgun (WGS) entry which is preliminary data.</text>
</comment>
<proteinExistence type="predicted"/>
<dbReference type="OMA" id="WEEPYLE"/>
<dbReference type="AlphaFoldDB" id="A0A135LK16"/>
<dbReference type="GeneID" id="63706133"/>
<evidence type="ECO:0000313" key="1">
    <source>
        <dbReference type="EMBL" id="KXG49250.1"/>
    </source>
</evidence>
<dbReference type="RefSeq" id="XP_040647786.1">
    <property type="nucleotide sequence ID" value="XM_040790833.1"/>
</dbReference>
<evidence type="ECO:0000313" key="2">
    <source>
        <dbReference type="Proteomes" id="UP000070168"/>
    </source>
</evidence>
<dbReference type="OrthoDB" id="5427059at2759"/>
<evidence type="ECO:0008006" key="3">
    <source>
        <dbReference type="Google" id="ProtNLM"/>
    </source>
</evidence>
<organism evidence="1 2">
    <name type="scientific">Penicillium patulum</name>
    <name type="common">Penicillium griseofulvum</name>
    <dbReference type="NCBI Taxonomy" id="5078"/>
    <lineage>
        <taxon>Eukaryota</taxon>
        <taxon>Fungi</taxon>
        <taxon>Dikarya</taxon>
        <taxon>Ascomycota</taxon>
        <taxon>Pezizomycotina</taxon>
        <taxon>Eurotiomycetes</taxon>
        <taxon>Eurotiomycetidae</taxon>
        <taxon>Eurotiales</taxon>
        <taxon>Aspergillaceae</taxon>
        <taxon>Penicillium</taxon>
    </lineage>
</organism>
<dbReference type="STRING" id="5078.A0A135LK16"/>
<protein>
    <recommendedName>
        <fullName evidence="3">F-box domain-containing protein</fullName>
    </recommendedName>
</protein>